<accession>A0ABD1SKE0</accession>
<evidence type="ECO:0000256" key="1">
    <source>
        <dbReference type="SAM" id="MobiDB-lite"/>
    </source>
</evidence>
<comment type="caution">
    <text evidence="2">The sequence shown here is derived from an EMBL/GenBank/DDBJ whole genome shotgun (WGS) entry which is preliminary data.</text>
</comment>
<evidence type="ECO:0000313" key="2">
    <source>
        <dbReference type="EMBL" id="KAL2501190.1"/>
    </source>
</evidence>
<dbReference type="Proteomes" id="UP001604277">
    <property type="component" value="Unassembled WGS sequence"/>
</dbReference>
<protein>
    <submittedName>
        <fullName evidence="2">Uncharacterized protein</fullName>
    </submittedName>
</protein>
<sequence length="132" mass="15042">MPHHLRFLLSSTMPPPPPVESDSRKYCEQAAGTTSSWKSGTIFMEAYNSSIRKGLVIVDPETGEVLPRLDSSKLQFKAKSEKLKCNQEEDQMSGSSKMHKSSSSVKLVELWNFQAVKVMYLMIKWKELKEMQ</sequence>
<dbReference type="AlphaFoldDB" id="A0ABD1SKE0"/>
<gene>
    <name evidence="2" type="ORF">Fot_35038</name>
</gene>
<evidence type="ECO:0000313" key="3">
    <source>
        <dbReference type="Proteomes" id="UP001604277"/>
    </source>
</evidence>
<keyword evidence="3" id="KW-1185">Reference proteome</keyword>
<organism evidence="2 3">
    <name type="scientific">Forsythia ovata</name>
    <dbReference type="NCBI Taxonomy" id="205694"/>
    <lineage>
        <taxon>Eukaryota</taxon>
        <taxon>Viridiplantae</taxon>
        <taxon>Streptophyta</taxon>
        <taxon>Embryophyta</taxon>
        <taxon>Tracheophyta</taxon>
        <taxon>Spermatophyta</taxon>
        <taxon>Magnoliopsida</taxon>
        <taxon>eudicotyledons</taxon>
        <taxon>Gunneridae</taxon>
        <taxon>Pentapetalae</taxon>
        <taxon>asterids</taxon>
        <taxon>lamiids</taxon>
        <taxon>Lamiales</taxon>
        <taxon>Oleaceae</taxon>
        <taxon>Forsythieae</taxon>
        <taxon>Forsythia</taxon>
    </lineage>
</organism>
<reference evidence="3" key="1">
    <citation type="submission" date="2024-07" db="EMBL/GenBank/DDBJ databases">
        <title>Two chromosome-level genome assemblies of Korean endemic species Abeliophyllum distichum and Forsythia ovata (Oleaceae).</title>
        <authorList>
            <person name="Jang H."/>
        </authorList>
    </citation>
    <scope>NUCLEOTIDE SEQUENCE [LARGE SCALE GENOMIC DNA]</scope>
</reference>
<name>A0ABD1SKE0_9LAMI</name>
<proteinExistence type="predicted"/>
<feature type="region of interest" description="Disordered" evidence="1">
    <location>
        <begin position="1"/>
        <end position="25"/>
    </location>
</feature>
<dbReference type="EMBL" id="JBFOLJ010000010">
    <property type="protein sequence ID" value="KAL2501190.1"/>
    <property type="molecule type" value="Genomic_DNA"/>
</dbReference>